<reference evidence="3" key="1">
    <citation type="submission" date="2016-09" db="EMBL/GenBank/DDBJ databases">
        <authorList>
            <person name="Greninger A.L."/>
            <person name="Jerome K.R."/>
            <person name="Mcnair B."/>
            <person name="Wallis C."/>
            <person name="Fang F."/>
        </authorList>
    </citation>
    <scope>NUCLEOTIDE SEQUENCE [LARGE SCALE GENOMIC DNA]</scope>
    <source>
        <strain evidence="3">M7</strain>
    </source>
</reference>
<dbReference type="OrthoDB" id="7501749at2"/>
<dbReference type="EMBL" id="MIGZ01000004">
    <property type="protein sequence ID" value="ODQ96382.1"/>
    <property type="molecule type" value="Genomic_DNA"/>
</dbReference>
<organism evidence="2 3">
    <name type="scientific">Mycolicibacterium holsaticum</name>
    <dbReference type="NCBI Taxonomy" id="152142"/>
    <lineage>
        <taxon>Bacteria</taxon>
        <taxon>Bacillati</taxon>
        <taxon>Actinomycetota</taxon>
        <taxon>Actinomycetes</taxon>
        <taxon>Mycobacteriales</taxon>
        <taxon>Mycobacteriaceae</taxon>
        <taxon>Mycolicibacterium</taxon>
    </lineage>
</organism>
<feature type="domain" description="DUF7700" evidence="1">
    <location>
        <begin position="25"/>
        <end position="156"/>
    </location>
</feature>
<accession>A0A1E3S3Y2</accession>
<keyword evidence="3" id="KW-1185">Reference proteome</keyword>
<evidence type="ECO:0000259" key="1">
    <source>
        <dbReference type="Pfam" id="PF24777"/>
    </source>
</evidence>
<dbReference type="RefSeq" id="WP_069403459.1">
    <property type="nucleotide sequence ID" value="NZ_MIGZ01000004.1"/>
</dbReference>
<dbReference type="Pfam" id="PF24777">
    <property type="entry name" value="DUF7700"/>
    <property type="match status" value="1"/>
</dbReference>
<name>A0A1E3S3Y2_9MYCO</name>
<gene>
    <name evidence="2" type="ORF">BHQ17_01535</name>
</gene>
<dbReference type="InterPro" id="IPR056117">
    <property type="entry name" value="DUF7700"/>
</dbReference>
<dbReference type="AlphaFoldDB" id="A0A1E3S3Y2"/>
<protein>
    <recommendedName>
        <fullName evidence="1">DUF7700 domain-containing protein</fullName>
    </recommendedName>
</protein>
<evidence type="ECO:0000313" key="3">
    <source>
        <dbReference type="Proteomes" id="UP000094243"/>
    </source>
</evidence>
<sequence>MSTFPLGITYDIDPLPLAEDDTTFFSAGVVTIGVEFRQVDVETLKAGFGDELVNSANPTIDDAGVSLHVLGAQDNKEYLRFDCFAKDAHYHYIDWGVRQTIVPFDQVAGGDMLTWALDAIAHRLDGMLRFAGADDLADAVEMDVVRETLTEVTRVAREAQRSLGDAIA</sequence>
<comment type="caution">
    <text evidence="2">The sequence shown here is derived from an EMBL/GenBank/DDBJ whole genome shotgun (WGS) entry which is preliminary data.</text>
</comment>
<evidence type="ECO:0000313" key="2">
    <source>
        <dbReference type="EMBL" id="ODQ96382.1"/>
    </source>
</evidence>
<proteinExistence type="predicted"/>
<dbReference type="Proteomes" id="UP000094243">
    <property type="component" value="Unassembled WGS sequence"/>
</dbReference>